<dbReference type="PANTHER" id="PTHR32089">
    <property type="entry name" value="METHYL-ACCEPTING CHEMOTAXIS PROTEIN MCPB"/>
    <property type="match status" value="1"/>
</dbReference>
<keyword evidence="5" id="KW-1133">Transmembrane helix</keyword>
<evidence type="ECO:0000256" key="5">
    <source>
        <dbReference type="SAM" id="Phobius"/>
    </source>
</evidence>
<evidence type="ECO:0000256" key="1">
    <source>
        <dbReference type="ARBA" id="ARBA00004370"/>
    </source>
</evidence>
<dbReference type="PANTHER" id="PTHR32089:SF112">
    <property type="entry name" value="LYSOZYME-LIKE PROTEIN-RELATED"/>
    <property type="match status" value="1"/>
</dbReference>
<evidence type="ECO:0000256" key="2">
    <source>
        <dbReference type="ARBA" id="ARBA00023224"/>
    </source>
</evidence>
<dbReference type="CDD" id="cd06225">
    <property type="entry name" value="HAMP"/>
    <property type="match status" value="1"/>
</dbReference>
<comment type="caution">
    <text evidence="8">The sequence shown here is derived from an EMBL/GenBank/DDBJ whole genome shotgun (WGS) entry which is preliminary data.</text>
</comment>
<keyword evidence="5" id="KW-0472">Membrane</keyword>
<dbReference type="PROSITE" id="PS50885">
    <property type="entry name" value="HAMP"/>
    <property type="match status" value="1"/>
</dbReference>
<comment type="subcellular location">
    <subcellularLocation>
        <location evidence="1">Membrane</location>
    </subcellularLocation>
</comment>
<keyword evidence="5" id="KW-0812">Transmembrane</keyword>
<dbReference type="EMBL" id="JAEMUH010000005">
    <property type="protein sequence ID" value="MBJ7550270.1"/>
    <property type="molecule type" value="Genomic_DNA"/>
</dbReference>
<organism evidence="8 9">
    <name type="scientific">Marinomonas ostreistagni</name>
    <dbReference type="NCBI Taxonomy" id="359209"/>
    <lineage>
        <taxon>Bacteria</taxon>
        <taxon>Pseudomonadati</taxon>
        <taxon>Pseudomonadota</taxon>
        <taxon>Gammaproteobacteria</taxon>
        <taxon>Oceanospirillales</taxon>
        <taxon>Oceanospirillaceae</taxon>
        <taxon>Marinomonas</taxon>
    </lineage>
</organism>
<comment type="similarity">
    <text evidence="3">Belongs to the methyl-accepting chemotaxis (MCP) protein family.</text>
</comment>
<dbReference type="InterPro" id="IPR003660">
    <property type="entry name" value="HAMP_dom"/>
</dbReference>
<evidence type="ECO:0000256" key="3">
    <source>
        <dbReference type="ARBA" id="ARBA00029447"/>
    </source>
</evidence>
<dbReference type="PROSITE" id="PS50111">
    <property type="entry name" value="CHEMOTAXIS_TRANSDUC_2"/>
    <property type="match status" value="1"/>
</dbReference>
<evidence type="ECO:0000313" key="8">
    <source>
        <dbReference type="EMBL" id="MBJ7550270.1"/>
    </source>
</evidence>
<evidence type="ECO:0000259" key="7">
    <source>
        <dbReference type="PROSITE" id="PS50885"/>
    </source>
</evidence>
<feature type="transmembrane region" description="Helical" evidence="5">
    <location>
        <begin position="186"/>
        <end position="208"/>
    </location>
</feature>
<dbReference type="RefSeq" id="WP_199461905.1">
    <property type="nucleotide sequence ID" value="NZ_JAEMUH010000005.1"/>
</dbReference>
<feature type="domain" description="HAMP" evidence="7">
    <location>
        <begin position="210"/>
        <end position="262"/>
    </location>
</feature>
<reference evidence="8 9" key="1">
    <citation type="submission" date="2020-12" db="EMBL/GenBank/DDBJ databases">
        <title>Comparative genome analysis of fungal antagonists Marinomonas ostreistagni 398 and M. spartinae 468.</title>
        <authorList>
            <person name="Fields J.L."/>
            <person name="Mavrodi O.V."/>
            <person name="Biber P.D."/>
            <person name="Indest K.J."/>
            <person name="Mavrodi D.V."/>
        </authorList>
    </citation>
    <scope>NUCLEOTIDE SEQUENCE [LARGE SCALE GENOMIC DNA]</scope>
    <source>
        <strain evidence="8 9">USM7</strain>
    </source>
</reference>
<dbReference type="Pfam" id="PF00015">
    <property type="entry name" value="MCPsignal"/>
    <property type="match status" value="1"/>
</dbReference>
<evidence type="ECO:0000259" key="6">
    <source>
        <dbReference type="PROSITE" id="PS50111"/>
    </source>
</evidence>
<accession>A0ABS0Z9D9</accession>
<feature type="domain" description="Methyl-accepting transducer" evidence="6">
    <location>
        <begin position="267"/>
        <end position="503"/>
    </location>
</feature>
<proteinExistence type="inferred from homology"/>
<sequence>MGLTTIKGKLIASFMALLILLSVITGVAITRLHHLTASLEQIVEHNAQLVESSTELTNLAEGLASRLLLLFVLDEREQRIEIYKEIDAKNAIMDNRIESMQSLTAATADTSKLSQLSNQKTRYQAALQATVEALEFGELEDAKLQMSGDTRTQLEQFINLAQTYAETQRMAMSEQQQDVLTSSDNAIIMMLGIGVLALITGLCMALIITRSVVHPIQSVGAILDQVAEGDVSKPVQLNTSGELAHLSHSTEKMRSSLVGLLKDIDLSVQTVSNSVNAIGTTVTDVRAGAQSQEGMATSIDHSITQLSHVSEQIATNLTSAKDQADSAHQLAKQGVVVINAASTDIRNVANFMADSATSVADLEQSAAKVTEFVDQIREVADQTNLLALNASIEAARAGETGRGFAVVADEVRNLANNTASVTESIDQVITQISQLATQVASELDQGRSKVHQGMEQIEQVVEPLSRLEEDSAQALQSLNDLTRLATQQSLDAANIRQQVQAIVDVIRHNTHTSEQLELLTNTMQEAVIRSQSATSSFRLPS</sequence>
<dbReference type="InterPro" id="IPR004089">
    <property type="entry name" value="MCPsignal_dom"/>
</dbReference>
<dbReference type="InterPro" id="IPR024478">
    <property type="entry name" value="HlyB_4HB_MCP"/>
</dbReference>
<evidence type="ECO:0000313" key="9">
    <source>
        <dbReference type="Proteomes" id="UP000598488"/>
    </source>
</evidence>
<dbReference type="SMART" id="SM00283">
    <property type="entry name" value="MA"/>
    <property type="match status" value="1"/>
</dbReference>
<dbReference type="Pfam" id="PF00672">
    <property type="entry name" value="HAMP"/>
    <property type="match status" value="1"/>
</dbReference>
<gene>
    <name evidence="8" type="ORF">JHD44_06225</name>
</gene>
<dbReference type="Proteomes" id="UP000598488">
    <property type="component" value="Unassembled WGS sequence"/>
</dbReference>
<keyword evidence="9" id="KW-1185">Reference proteome</keyword>
<dbReference type="SUPFAM" id="SSF58104">
    <property type="entry name" value="Methyl-accepting chemotaxis protein (MCP) signaling domain"/>
    <property type="match status" value="1"/>
</dbReference>
<dbReference type="Gene3D" id="1.10.287.950">
    <property type="entry name" value="Methyl-accepting chemotaxis protein"/>
    <property type="match status" value="1"/>
</dbReference>
<name>A0ABS0Z9D9_9GAMM</name>
<evidence type="ECO:0000256" key="4">
    <source>
        <dbReference type="PROSITE-ProRule" id="PRU00284"/>
    </source>
</evidence>
<keyword evidence="2 4" id="KW-0807">Transducer</keyword>
<dbReference type="SMART" id="SM00304">
    <property type="entry name" value="HAMP"/>
    <property type="match status" value="1"/>
</dbReference>
<dbReference type="Pfam" id="PF12729">
    <property type="entry name" value="4HB_MCP_1"/>
    <property type="match status" value="1"/>
</dbReference>
<protein>
    <submittedName>
        <fullName evidence="8">Methyl-accepting chemotaxis protein</fullName>
    </submittedName>
</protein>